<evidence type="ECO:0000256" key="9">
    <source>
        <dbReference type="SAM" id="Phobius"/>
    </source>
</evidence>
<feature type="compositionally biased region" description="Acidic residues" evidence="8">
    <location>
        <begin position="709"/>
        <end position="719"/>
    </location>
</feature>
<feature type="region of interest" description="Disordered" evidence="8">
    <location>
        <begin position="701"/>
        <end position="725"/>
    </location>
</feature>
<proteinExistence type="predicted"/>
<dbReference type="NCBIfam" id="TIGR01376">
    <property type="entry name" value="POMP_repeat"/>
    <property type="match status" value="1"/>
</dbReference>
<evidence type="ECO:0000256" key="5">
    <source>
        <dbReference type="ARBA" id="ARBA00022729"/>
    </source>
</evidence>
<evidence type="ECO:0000256" key="3">
    <source>
        <dbReference type="ARBA" id="ARBA00004613"/>
    </source>
</evidence>
<sequence length="725" mass="80395">MKLLLFLSFIQQIKSHGTPSFFDSSQQSYKLSQIDPRINADTTIESHNNNSTYRGDYDFFYCTATVKNSNFTQCFAFGSNIAGPNGGAMYFFGSAVNIQSSRFEQNEAADGGALCFIQSNVYLGGNTANKFDSNKAYSAGGAILFEGNYSKTNPENYINKLYIFNYNFTNNQAYQTGGALQIELQSNAYLEGVTMESNKAADNGGAIYAKDTDLSIFQSYILKNQAGDKLTVGAASENNSVSSSCKIRNCSEKQVTKFNTSSLNFNETYSLHFAGRGCAGIAFLSSFDRTESKPFQLITQNTCFLKNHMISGIINTLNSTNHMNESRGYDIMLENSVKWDSLEDYFSDSSKAWVYIGKTPKEFHPYNSKKPNSDGECHTEGSDGDGETPNLFDITPVNPATRNTGGDKKVSDLPTPTKYTYQATPITRLPKATTKSHTRTITPSDPSMWSSLVLTIHPIRTRSIPRRTVPPKLTVQTLRPPVNISLNKDDPRYTVTKTITKTDSYSEIYTLVYNLTDFEYPNYTTKYSSIVQVDTEIEVNSLAPNVEGTQSKVVTTSYVNVSTTLIVPSLSETDTMTNTTTTEKESTTHTMKSTKTLTETLVKINTFTLSSTLVETLIIVPVEDQTRKDNKSPTTIIIWSVIGCIAVFCLAVIALFLYRKTHSESSTSGSESLDDDDVFGDETKFSSQIIEFTQEDDSNMLSTFNGEPEIQEAPDEDEVFLNGEF</sequence>
<feature type="chain" id="PRO_5013152735" evidence="10">
    <location>
        <begin position="16"/>
        <end position="725"/>
    </location>
</feature>
<feature type="compositionally biased region" description="Basic and acidic residues" evidence="8">
    <location>
        <begin position="371"/>
        <end position="381"/>
    </location>
</feature>
<keyword evidence="12" id="KW-1185">Reference proteome</keyword>
<dbReference type="AlphaFoldDB" id="A2F1L3"/>
<evidence type="ECO:0000256" key="7">
    <source>
        <dbReference type="ARBA" id="ARBA00023237"/>
    </source>
</evidence>
<dbReference type="InterPro" id="IPR003368">
    <property type="entry name" value="POMP_repeat"/>
</dbReference>
<protein>
    <submittedName>
        <fullName evidence="11">Polymorphic outer membrane protein, putative</fullName>
    </submittedName>
</protein>
<evidence type="ECO:0000256" key="10">
    <source>
        <dbReference type="SAM" id="SignalP"/>
    </source>
</evidence>
<dbReference type="GO" id="GO:0005576">
    <property type="term" value="C:extracellular region"/>
    <property type="evidence" value="ECO:0007669"/>
    <property type="project" value="UniProtKB-SubCell"/>
</dbReference>
<evidence type="ECO:0000256" key="6">
    <source>
        <dbReference type="ARBA" id="ARBA00023136"/>
    </source>
</evidence>
<keyword evidence="4" id="KW-0964">Secreted</keyword>
<dbReference type="PANTHER" id="PTHR46155">
    <property type="entry name" value="BIFUNCTIONAL INHIBITOR/LIPID-TRANSFER PROTEIN/SEED STORAGE 2S ALBUMIN SUPERFAMILY PROTEIN"/>
    <property type="match status" value="1"/>
</dbReference>
<dbReference type="RefSeq" id="XP_001330147.1">
    <property type="nucleotide sequence ID" value="XM_001330112.1"/>
</dbReference>
<dbReference type="Proteomes" id="UP000001542">
    <property type="component" value="Unassembled WGS sequence"/>
</dbReference>
<evidence type="ECO:0000313" key="11">
    <source>
        <dbReference type="EMBL" id="EAY01231.1"/>
    </source>
</evidence>
<comment type="subcellular location">
    <subcellularLocation>
        <location evidence="1">Cell envelope</location>
    </subcellularLocation>
    <subcellularLocation>
        <location evidence="2">Cell outer membrane</location>
    </subcellularLocation>
    <subcellularLocation>
        <location evidence="3">Secreted</location>
    </subcellularLocation>
</comment>
<reference evidence="11" key="1">
    <citation type="submission" date="2006-10" db="EMBL/GenBank/DDBJ databases">
        <authorList>
            <person name="Amadeo P."/>
            <person name="Zhao Q."/>
            <person name="Wortman J."/>
            <person name="Fraser-Liggett C."/>
            <person name="Carlton J."/>
        </authorList>
    </citation>
    <scope>NUCLEOTIDE SEQUENCE</scope>
    <source>
        <strain evidence="11">G3</strain>
    </source>
</reference>
<dbReference type="InterPro" id="IPR011050">
    <property type="entry name" value="Pectin_lyase_fold/virulence"/>
</dbReference>
<evidence type="ECO:0000256" key="1">
    <source>
        <dbReference type="ARBA" id="ARBA00004196"/>
    </source>
</evidence>
<accession>A2F1L3</accession>
<feature type="transmembrane region" description="Helical" evidence="9">
    <location>
        <begin position="636"/>
        <end position="658"/>
    </location>
</feature>
<dbReference type="VEuPathDB" id="TrichDB:TVAGG3_0369230"/>
<feature type="signal peptide" evidence="10">
    <location>
        <begin position="1"/>
        <end position="15"/>
    </location>
</feature>
<reference evidence="11" key="2">
    <citation type="journal article" date="2007" name="Science">
        <title>Draft genome sequence of the sexually transmitted pathogen Trichomonas vaginalis.</title>
        <authorList>
            <person name="Carlton J.M."/>
            <person name="Hirt R.P."/>
            <person name="Silva J.C."/>
            <person name="Delcher A.L."/>
            <person name="Schatz M."/>
            <person name="Zhao Q."/>
            <person name="Wortman J.R."/>
            <person name="Bidwell S.L."/>
            <person name="Alsmark U.C.M."/>
            <person name="Besteiro S."/>
            <person name="Sicheritz-Ponten T."/>
            <person name="Noel C.J."/>
            <person name="Dacks J.B."/>
            <person name="Foster P.G."/>
            <person name="Simillion C."/>
            <person name="Van de Peer Y."/>
            <person name="Miranda-Saavedra D."/>
            <person name="Barton G.J."/>
            <person name="Westrop G.D."/>
            <person name="Mueller S."/>
            <person name="Dessi D."/>
            <person name="Fiori P.L."/>
            <person name="Ren Q."/>
            <person name="Paulsen I."/>
            <person name="Zhang H."/>
            <person name="Bastida-Corcuera F.D."/>
            <person name="Simoes-Barbosa A."/>
            <person name="Brown M.T."/>
            <person name="Hayes R.D."/>
            <person name="Mukherjee M."/>
            <person name="Okumura C.Y."/>
            <person name="Schneider R."/>
            <person name="Smith A.J."/>
            <person name="Vanacova S."/>
            <person name="Villalvazo M."/>
            <person name="Haas B.J."/>
            <person name="Pertea M."/>
            <person name="Feldblyum T.V."/>
            <person name="Utterback T.R."/>
            <person name="Shu C.L."/>
            <person name="Osoegawa K."/>
            <person name="de Jong P.J."/>
            <person name="Hrdy I."/>
            <person name="Horvathova L."/>
            <person name="Zubacova Z."/>
            <person name="Dolezal P."/>
            <person name="Malik S.B."/>
            <person name="Logsdon J.M. Jr."/>
            <person name="Henze K."/>
            <person name="Gupta A."/>
            <person name="Wang C.C."/>
            <person name="Dunne R.L."/>
            <person name="Upcroft J.A."/>
            <person name="Upcroft P."/>
            <person name="White O."/>
            <person name="Salzberg S.L."/>
            <person name="Tang P."/>
            <person name="Chiu C.-H."/>
            <person name="Lee Y.-S."/>
            <person name="Embley T.M."/>
            <person name="Coombs G.H."/>
            <person name="Mottram J.C."/>
            <person name="Tachezy J."/>
            <person name="Fraser-Liggett C.M."/>
            <person name="Johnson P.J."/>
        </authorList>
    </citation>
    <scope>NUCLEOTIDE SEQUENCE [LARGE SCALE GENOMIC DNA]</scope>
    <source>
        <strain evidence="11">G3</strain>
    </source>
</reference>
<dbReference type="KEGG" id="tva:4759056"/>
<organism evidence="11 12">
    <name type="scientific">Trichomonas vaginalis (strain ATCC PRA-98 / G3)</name>
    <dbReference type="NCBI Taxonomy" id="412133"/>
    <lineage>
        <taxon>Eukaryota</taxon>
        <taxon>Metamonada</taxon>
        <taxon>Parabasalia</taxon>
        <taxon>Trichomonadida</taxon>
        <taxon>Trichomonadidae</taxon>
        <taxon>Trichomonas</taxon>
    </lineage>
</organism>
<dbReference type="VEuPathDB" id="TrichDB:TVAG_440570"/>
<evidence type="ECO:0000256" key="8">
    <source>
        <dbReference type="SAM" id="MobiDB-lite"/>
    </source>
</evidence>
<evidence type="ECO:0000256" key="2">
    <source>
        <dbReference type="ARBA" id="ARBA00004442"/>
    </source>
</evidence>
<evidence type="ECO:0000313" key="12">
    <source>
        <dbReference type="Proteomes" id="UP000001542"/>
    </source>
</evidence>
<dbReference type="SUPFAM" id="SSF51126">
    <property type="entry name" value="Pectin lyase-like"/>
    <property type="match status" value="1"/>
</dbReference>
<evidence type="ECO:0000256" key="4">
    <source>
        <dbReference type="ARBA" id="ARBA00022525"/>
    </source>
</evidence>
<name>A2F1L3_TRIV3</name>
<dbReference type="EMBL" id="DS113574">
    <property type="protein sequence ID" value="EAY01231.1"/>
    <property type="molecule type" value="Genomic_DNA"/>
</dbReference>
<keyword evidence="6 9" id="KW-0472">Membrane</keyword>
<feature type="region of interest" description="Disordered" evidence="8">
    <location>
        <begin position="364"/>
        <end position="417"/>
    </location>
</feature>
<keyword evidence="9" id="KW-1133">Transmembrane helix</keyword>
<keyword evidence="7" id="KW-0998">Cell outer membrane</keyword>
<keyword evidence="5 10" id="KW-0732">Signal</keyword>
<dbReference type="InParanoid" id="A2F1L3"/>
<dbReference type="PANTHER" id="PTHR46155:SF1">
    <property type="entry name" value="BIFUNCTIONAL INHIBITOR_LIPID-TRANSFER PROTEIN_SEED STORAGE 2S ALBUMIN SUPERFAMILY PROTEIN"/>
    <property type="match status" value="1"/>
</dbReference>
<dbReference type="SMR" id="A2F1L3"/>
<keyword evidence="9" id="KW-0812">Transmembrane</keyword>
<gene>
    <name evidence="11" type="ORF">TVAG_440570</name>
</gene>
<dbReference type="Pfam" id="PF02415">
    <property type="entry name" value="Chlam_PMP"/>
    <property type="match status" value="1"/>
</dbReference>